<dbReference type="GO" id="GO:0031410">
    <property type="term" value="C:cytoplasmic vesicle"/>
    <property type="evidence" value="ECO:0007669"/>
    <property type="project" value="TreeGrafter"/>
</dbReference>
<gene>
    <name evidence="3" type="ORF">CI109_106115</name>
</gene>
<feature type="region of interest" description="Disordered" evidence="1">
    <location>
        <begin position="199"/>
        <end position="272"/>
    </location>
</feature>
<dbReference type="InterPro" id="IPR027267">
    <property type="entry name" value="AH/BAR_dom_sf"/>
</dbReference>
<feature type="compositionally biased region" description="Basic and acidic residues" evidence="1">
    <location>
        <begin position="1164"/>
        <end position="1185"/>
    </location>
</feature>
<proteinExistence type="predicted"/>
<organism evidence="3 4">
    <name type="scientific">Kwoniella shandongensis</name>
    <dbReference type="NCBI Taxonomy" id="1734106"/>
    <lineage>
        <taxon>Eukaryota</taxon>
        <taxon>Fungi</taxon>
        <taxon>Dikarya</taxon>
        <taxon>Basidiomycota</taxon>
        <taxon>Agaricomycotina</taxon>
        <taxon>Tremellomycetes</taxon>
        <taxon>Tremellales</taxon>
        <taxon>Cryptococcaceae</taxon>
        <taxon>Kwoniella</taxon>
    </lineage>
</organism>
<dbReference type="EMBL" id="CP144061">
    <property type="protein sequence ID" value="WWD21629.1"/>
    <property type="molecule type" value="Genomic_DNA"/>
</dbReference>
<dbReference type="Pfam" id="PF02141">
    <property type="entry name" value="DENN"/>
    <property type="match status" value="1"/>
</dbReference>
<feature type="compositionally biased region" description="Polar residues" evidence="1">
    <location>
        <begin position="118"/>
        <end position="130"/>
    </location>
</feature>
<evidence type="ECO:0000259" key="2">
    <source>
        <dbReference type="PROSITE" id="PS50211"/>
    </source>
</evidence>
<protein>
    <recommendedName>
        <fullName evidence="2">UDENN domain-containing protein</fullName>
    </recommendedName>
</protein>
<dbReference type="PANTHER" id="PTHR12296">
    <property type="entry name" value="DENN DOMAIN-CONTAINING PROTEIN 4"/>
    <property type="match status" value="1"/>
</dbReference>
<feature type="region of interest" description="Disordered" evidence="1">
    <location>
        <begin position="58"/>
        <end position="162"/>
    </location>
</feature>
<dbReference type="PROSITE" id="PS50211">
    <property type="entry name" value="DENN"/>
    <property type="match status" value="1"/>
</dbReference>
<evidence type="ECO:0000313" key="3">
    <source>
        <dbReference type="EMBL" id="WWD21629.1"/>
    </source>
</evidence>
<name>A0AAJ8LR21_9TREE</name>
<evidence type="ECO:0000313" key="4">
    <source>
        <dbReference type="Proteomes" id="UP000322225"/>
    </source>
</evidence>
<dbReference type="InterPro" id="IPR001194">
    <property type="entry name" value="cDENN_dom"/>
</dbReference>
<sequence length="1376" mass="152636">MRRSDRSRLQGETQWLELERHYSPSIWYERNVPFTVVSHQVPPDTSSQVDMVSFFGSLSRSSGNKHSSQDHLSSKPTHFPATPFLHNGRATPNITFEPSNEGVLESTVSADRAAARPPTSSSFNPQGRTSQDQHRATKYKSVHSHRHHKPHKTSSHRRRDSEISLDRVVIEIIAEHRRAPIKGHREHHHRYREPRYRIPISSIGSSTSLTPSDFGRPQQSRHSSFADLSTPESPTMLSNDSLPIQASRFQTQEVPARRPTSKGRTFPNPPDRVQEDQELLDELKGLRNDNAGLSAGALGKDRFSRSATSVASMKKADKILGTNMDAKLASLYLVSGLGKATAQWSMADLDTSRGVQPLEDSLGLFWRPELLGSAFSGDRTGTDQPTTAIRDRKDSKASTFTQSGLSKNLQGKYVSDAGPDGAQKLVAKTLKFAHPRDVEVVNSTLSPPTTCHAFTFTIPRHDTLAADGRSRLDSAISLGGGLPNNYSTLSANEAGLLRHPGIGGPNGLTKPTTSKTNTITFYGVTLTVWTHADRDRSIQLKGIKTRYERAKLAQDSLHSMGRKASTTPRGGAGGREKRRTSLGFLMGRNRSESDFETETGMSDSDLEGGPMRRSGKGDRLSTVDSVTEDVAMAFDESSDIFWMPYAITMVSRFPIYDILQDYLRLSWARFSKNARLHMSQVTRLLNFDAPRPGDMFHLLVGSTPDDQIVIEGCMPGGLMDFERGLMKVDFQLWPLFQAVDLDHILTCAEVALSNSGRIIFCSKHPAMLNIAVSTLKYIVELRGWNGIALPIIHSRDATFIIEDPGPYIIGMPSECRYLLAPPSEVVIVDIDTNSLTCKSPPVGVITPRTRREKARQKLIAALGPDYPSDRSIPMEFKVSYPKGNFRNFNRLNYKGERPSYLGERVRAPVWWKHETVLSVFDKILADKHKKPTLIQRFTKTGMARAQAQLTVGEQLAKTMMRKRALHYVETRDDLELKVSKINRRLLKLIQEGEHWKQQFETFEKYADRLTVEANELKSKIEKERREAKRLSSLASERSKQNVELEEKLRNTETARAEAMRQLSDMHQSIQELEREREEIMNTIESQINGALATLPSPSNASDTSSRPTTPSAAGFDDSGTGKRASSILATPRSRLSYQSSMSKLTTGDMVSVLGQVRGDTASQHIEKADDRQSVDKVERRGGDKRDSMMLRVANIQAKLGLALHVVASQRSESSMTSHYRPQSEDGAGNSSDDDDARTLDLNENENEGQFIKDDKSKQTVAEGNDGAVPMMGSHDEEEETMSIKTPIASRRPSNADLLNKDTAPPLPDIVKPTGGSTTAETIQSIERPAETVGNSSVDQNRSEINAGRGGKTKTVGVEHGRDKRSSKLTIDVGKAV</sequence>
<dbReference type="GeneID" id="43591638"/>
<feature type="region of interest" description="Disordered" evidence="1">
    <location>
        <begin position="1092"/>
        <end position="1127"/>
    </location>
</feature>
<feature type="compositionally biased region" description="Basic and acidic residues" evidence="1">
    <location>
        <begin position="1036"/>
        <end position="1050"/>
    </location>
</feature>
<feature type="compositionally biased region" description="Polar residues" evidence="1">
    <location>
        <begin position="1211"/>
        <end position="1220"/>
    </location>
</feature>
<accession>A0AAJ8LR21</accession>
<keyword evidence="4" id="KW-1185">Reference proteome</keyword>
<dbReference type="InterPro" id="IPR043153">
    <property type="entry name" value="DENN_C"/>
</dbReference>
<feature type="region of interest" description="Disordered" evidence="1">
    <location>
        <begin position="555"/>
        <end position="620"/>
    </location>
</feature>
<dbReference type="KEGG" id="ksn:43591638"/>
<feature type="region of interest" description="Disordered" evidence="1">
    <location>
        <begin position="1211"/>
        <end position="1277"/>
    </location>
</feature>
<reference evidence="3" key="2">
    <citation type="submission" date="2024-01" db="EMBL/GenBank/DDBJ databases">
        <title>Comparative genomics of Cryptococcus and Kwoniella reveals pathogenesis evolution and contrasting modes of karyotype evolution via chromosome fusion or intercentromeric recombination.</title>
        <authorList>
            <person name="Coelho M.A."/>
            <person name="David-Palma M."/>
            <person name="Shea T."/>
            <person name="Bowers K."/>
            <person name="McGinley-Smith S."/>
            <person name="Mohammad A.W."/>
            <person name="Gnirke A."/>
            <person name="Yurkov A.M."/>
            <person name="Nowrousian M."/>
            <person name="Sun S."/>
            <person name="Cuomo C.A."/>
            <person name="Heitman J."/>
        </authorList>
    </citation>
    <scope>NUCLEOTIDE SEQUENCE</scope>
    <source>
        <strain evidence="3">CBS 12478</strain>
    </source>
</reference>
<feature type="compositionally biased region" description="Polar residues" evidence="1">
    <location>
        <begin position="1314"/>
        <end position="1324"/>
    </location>
</feature>
<dbReference type="GO" id="GO:0032483">
    <property type="term" value="P:regulation of Rab protein signal transduction"/>
    <property type="evidence" value="ECO:0007669"/>
    <property type="project" value="TreeGrafter"/>
</dbReference>
<dbReference type="Proteomes" id="UP000322225">
    <property type="component" value="Chromosome 11"/>
</dbReference>
<feature type="region of interest" description="Disordered" evidence="1">
    <location>
        <begin position="1028"/>
        <end position="1050"/>
    </location>
</feature>
<feature type="compositionally biased region" description="Basic residues" evidence="1">
    <location>
        <begin position="136"/>
        <end position="158"/>
    </location>
</feature>
<feature type="compositionally biased region" description="Polar residues" evidence="1">
    <location>
        <begin position="1095"/>
        <end position="1111"/>
    </location>
</feature>
<dbReference type="SMART" id="SM00799">
    <property type="entry name" value="DENN"/>
    <property type="match status" value="1"/>
</dbReference>
<feature type="compositionally biased region" description="Polar residues" evidence="1">
    <location>
        <begin position="217"/>
        <end position="253"/>
    </location>
</feature>
<dbReference type="InterPro" id="IPR037516">
    <property type="entry name" value="Tripartite_DENN"/>
</dbReference>
<evidence type="ECO:0000256" key="1">
    <source>
        <dbReference type="SAM" id="MobiDB-lite"/>
    </source>
</evidence>
<feature type="region of interest" description="Disordered" evidence="1">
    <location>
        <begin position="1292"/>
        <end position="1376"/>
    </location>
</feature>
<feature type="compositionally biased region" description="Polar residues" evidence="1">
    <location>
        <begin position="1332"/>
        <end position="1343"/>
    </location>
</feature>
<feature type="domain" description="UDENN" evidence="2">
    <location>
        <begin position="567"/>
        <end position="978"/>
    </location>
</feature>
<dbReference type="PANTHER" id="PTHR12296:SF31">
    <property type="entry name" value="DENN (AEX-3) DOMAIN PROTEIN (AFU_ORTHOLOGUE AFUA_6G11200)"/>
    <property type="match status" value="1"/>
</dbReference>
<dbReference type="Gene3D" id="3.40.50.11500">
    <property type="match status" value="1"/>
</dbReference>
<reference evidence="3" key="1">
    <citation type="submission" date="2017-08" db="EMBL/GenBank/DDBJ databases">
        <authorList>
            <person name="Cuomo C."/>
            <person name="Billmyre B."/>
            <person name="Heitman J."/>
        </authorList>
    </citation>
    <scope>NUCLEOTIDE SEQUENCE</scope>
    <source>
        <strain evidence="3">CBS 12478</strain>
    </source>
</reference>
<feature type="compositionally biased region" description="Low complexity" evidence="1">
    <location>
        <begin position="199"/>
        <end position="212"/>
    </location>
</feature>
<feature type="region of interest" description="Disordered" evidence="1">
    <location>
        <begin position="1161"/>
        <end position="1185"/>
    </location>
</feature>
<dbReference type="RefSeq" id="XP_031858204.2">
    <property type="nucleotide sequence ID" value="XM_032007469.2"/>
</dbReference>
<feature type="region of interest" description="Disordered" evidence="1">
    <location>
        <begin position="376"/>
        <end position="401"/>
    </location>
</feature>
<dbReference type="Gene3D" id="1.20.1270.60">
    <property type="entry name" value="Arfaptin homology (AH) domain/BAR domain"/>
    <property type="match status" value="1"/>
</dbReference>
<dbReference type="InterPro" id="IPR051696">
    <property type="entry name" value="DENN_Domain_GEFs"/>
</dbReference>
<feature type="compositionally biased region" description="Basic and acidic residues" evidence="1">
    <location>
        <begin position="1356"/>
        <end position="1365"/>
    </location>
</feature>